<reference evidence="7" key="2">
    <citation type="submission" date="2015-01" db="EMBL/GenBank/DDBJ databases">
        <title>Evolutionary Origins and Diversification of the Mycorrhizal Mutualists.</title>
        <authorList>
            <consortium name="DOE Joint Genome Institute"/>
            <consortium name="Mycorrhizal Genomics Consortium"/>
            <person name="Kohler A."/>
            <person name="Kuo A."/>
            <person name="Nagy L.G."/>
            <person name="Floudas D."/>
            <person name="Copeland A."/>
            <person name="Barry K.W."/>
            <person name="Cichocki N."/>
            <person name="Veneault-Fourrey C."/>
            <person name="LaButti K."/>
            <person name="Lindquist E.A."/>
            <person name="Lipzen A."/>
            <person name="Lundell T."/>
            <person name="Morin E."/>
            <person name="Murat C."/>
            <person name="Riley R."/>
            <person name="Ohm R."/>
            <person name="Sun H."/>
            <person name="Tunlid A."/>
            <person name="Henrissat B."/>
            <person name="Grigoriev I.V."/>
            <person name="Hibbett D.S."/>
            <person name="Martin F."/>
        </authorList>
    </citation>
    <scope>NUCLEOTIDE SEQUENCE [LARGE SCALE GENOMIC DNA]</scope>
    <source>
        <strain evidence="7">Marx 270</strain>
    </source>
</reference>
<dbReference type="InterPro" id="IPR003653">
    <property type="entry name" value="Peptidase_C48_C"/>
</dbReference>
<dbReference type="PANTHER" id="PTHR33096">
    <property type="entry name" value="CXC2 DOMAIN-CONTAINING PROTEIN"/>
    <property type="match status" value="1"/>
</dbReference>
<dbReference type="Pfam" id="PF18758">
    <property type="entry name" value="KDZ"/>
    <property type="match status" value="1"/>
</dbReference>
<evidence type="ECO:0000313" key="6">
    <source>
        <dbReference type="EMBL" id="KIO04381.1"/>
    </source>
</evidence>
<evidence type="ECO:0000256" key="4">
    <source>
        <dbReference type="SAM" id="MobiDB-lite"/>
    </source>
</evidence>
<keyword evidence="2" id="KW-0645">Protease</keyword>
<name>A0A0C3P9B2_PISTI</name>
<gene>
    <name evidence="6" type="ORF">M404DRAFT_143180</name>
</gene>
<dbReference type="EMBL" id="KN831971">
    <property type="protein sequence ID" value="KIO04381.1"/>
    <property type="molecule type" value="Genomic_DNA"/>
</dbReference>
<sequence>MGQHFSSPKKRRDKRKTQTNVVIPGQDTKRQRLLQHLSDLLNPKSSPPPVSSTTSPSPLEDTAINDAHAVQHFDHVNEPSFDEDPDYSARHVASGRLYDSWTAVIPTIIESYLQYLTETTRKPLAGCVTPLFSCHGGCEPRRSSLLCLYFDLLLRSGLFPTAPSQPHIAISIELLGFYHALFERSCDSINALASALNTHYEHRGFRLTTREGKIVQEPFRRSISHAVQWFDVLQIHVERHVENIIGHCRQIVSKNLDRAQSAEETPPSTIPPSSDRQSPPSPDLCASILVQRCPACFAGTTFGRPLSEGGDVHVATDGNFHHRHRRSAGSCPPFYEPMYFIPKAQVDEVGRRVGRARKRSPRQHRVIVPDEAIDQCEASYEAADGNKRKATMDCFDDTGIMALICHHDIPLFFANIDTPGEQQKYSIALLEHLFSLLPPAATVVVLYDISCVLDRSLSKYDILNDGIVSRLRFATTAMHAYGHEWACQLTYNPRIINGLGLSDGEGTERLWSRFIKLIGIERASSRERRIWLIDRHATAIGLEMRSDLGDWIRRRLKKGIAEQGSEAQNVISDCGIGIPELRKQWSDQRSAQLSIRAHAPARLKKELDTVLVLQADVEASDRALQAARTIIVQGATQDTLDTLESLERSHDRLLNKIDALYTSLNIPDKFPELHGVNLEFVRTLLMARDLKISIRKRAIGSFFEWDKLDRAVGGNQKALGTKLHQQTRKAIAKRQPALMSAIRKFNKYCERLAELYDASSGIPLPSPLPTKLAELRNDQSLLEDVWVTPSVGEIPRWLEDVDVREGIRAVLKSDRCLEEQRRLGMEADHMCRWFGRELCAIELAIRLPENSKYYLVLQQHRESLAKLQERWPNPLASAVRYASHARTAMTVATSLAHAAATSLILQWLPPILCDVPADALSEDDAGLALDPDPIEDILDPAQIALADVLEDTESPPITNEEDSGDAENQKDSHNVDTPTVDTMDVYSNVLIACGVYVRRVRETQDGFPRQTFEANDYERLASPTARLNDTCINGCSALLYSEFQSSAAAQCAIFSTHDLPRIRYHAEDNVLWRNISWTRYWEKTTWILPIHRPSPIGHWVLCVIKFPSKQLLLFDSLAEQKPWKQDIKVTEYSCTLRLLTVRRISPDSFLAFPRRDLGSWSAHPIICEPLQSNGYDCGLWVLAQVAAVLRGYDITNLREGNMIAFRRYLQSLILSIPLSDM</sequence>
<feature type="compositionally biased region" description="Acidic residues" evidence="4">
    <location>
        <begin position="951"/>
        <end position="965"/>
    </location>
</feature>
<protein>
    <recommendedName>
        <fullName evidence="5">Ubiquitin-like protease family profile domain-containing protein</fullName>
    </recommendedName>
</protein>
<dbReference type="PANTHER" id="PTHR33096:SF1">
    <property type="entry name" value="CXC1-LIKE CYSTEINE CLUSTER ASSOCIATED WITH KDZ TRANSPOSASES DOMAIN-CONTAINING PROTEIN"/>
    <property type="match status" value="1"/>
</dbReference>
<reference evidence="6 7" key="1">
    <citation type="submission" date="2014-04" db="EMBL/GenBank/DDBJ databases">
        <authorList>
            <consortium name="DOE Joint Genome Institute"/>
            <person name="Kuo A."/>
            <person name="Kohler A."/>
            <person name="Costa M.D."/>
            <person name="Nagy L.G."/>
            <person name="Floudas D."/>
            <person name="Copeland A."/>
            <person name="Barry K.W."/>
            <person name="Cichocki N."/>
            <person name="Veneault-Fourrey C."/>
            <person name="LaButti K."/>
            <person name="Lindquist E.A."/>
            <person name="Lipzen A."/>
            <person name="Lundell T."/>
            <person name="Morin E."/>
            <person name="Murat C."/>
            <person name="Sun H."/>
            <person name="Tunlid A."/>
            <person name="Henrissat B."/>
            <person name="Grigoriev I.V."/>
            <person name="Hibbett D.S."/>
            <person name="Martin F."/>
            <person name="Nordberg H.P."/>
            <person name="Cantor M.N."/>
            <person name="Hua S.X."/>
        </authorList>
    </citation>
    <scope>NUCLEOTIDE SEQUENCE [LARGE SCALE GENOMIC DNA]</scope>
    <source>
        <strain evidence="6 7">Marx 270</strain>
    </source>
</reference>
<dbReference type="PROSITE" id="PS50600">
    <property type="entry name" value="ULP_PROTEASE"/>
    <property type="match status" value="1"/>
</dbReference>
<dbReference type="AlphaFoldDB" id="A0A0C3P9B2"/>
<evidence type="ECO:0000259" key="5">
    <source>
        <dbReference type="PROSITE" id="PS50600"/>
    </source>
</evidence>
<dbReference type="GO" id="GO:0008234">
    <property type="term" value="F:cysteine-type peptidase activity"/>
    <property type="evidence" value="ECO:0007669"/>
    <property type="project" value="InterPro"/>
</dbReference>
<feature type="compositionally biased region" description="Low complexity" evidence="4">
    <location>
        <begin position="262"/>
        <end position="278"/>
    </location>
</feature>
<feature type="region of interest" description="Disordered" evidence="4">
    <location>
        <begin position="257"/>
        <end position="281"/>
    </location>
</feature>
<evidence type="ECO:0000256" key="3">
    <source>
        <dbReference type="ARBA" id="ARBA00022801"/>
    </source>
</evidence>
<dbReference type="GO" id="GO:0006508">
    <property type="term" value="P:proteolysis"/>
    <property type="evidence" value="ECO:0007669"/>
    <property type="project" value="UniProtKB-KW"/>
</dbReference>
<organism evidence="6 7">
    <name type="scientific">Pisolithus tinctorius Marx 270</name>
    <dbReference type="NCBI Taxonomy" id="870435"/>
    <lineage>
        <taxon>Eukaryota</taxon>
        <taxon>Fungi</taxon>
        <taxon>Dikarya</taxon>
        <taxon>Basidiomycota</taxon>
        <taxon>Agaricomycotina</taxon>
        <taxon>Agaricomycetes</taxon>
        <taxon>Agaricomycetidae</taxon>
        <taxon>Boletales</taxon>
        <taxon>Sclerodermatineae</taxon>
        <taxon>Pisolithaceae</taxon>
        <taxon>Pisolithus</taxon>
    </lineage>
</organism>
<dbReference type="InterPro" id="IPR038765">
    <property type="entry name" value="Papain-like_cys_pep_sf"/>
</dbReference>
<comment type="similarity">
    <text evidence="1">Belongs to the peptidase C48 family.</text>
</comment>
<proteinExistence type="inferred from homology"/>
<evidence type="ECO:0000313" key="7">
    <source>
        <dbReference type="Proteomes" id="UP000054217"/>
    </source>
</evidence>
<keyword evidence="7" id="KW-1185">Reference proteome</keyword>
<keyword evidence="3" id="KW-0378">Hydrolase</keyword>
<dbReference type="HOGENOM" id="CLU_004552_0_0_1"/>
<dbReference type="Proteomes" id="UP000054217">
    <property type="component" value="Unassembled WGS sequence"/>
</dbReference>
<feature type="region of interest" description="Disordered" evidence="4">
    <location>
        <begin position="1"/>
        <end position="61"/>
    </location>
</feature>
<dbReference type="Pfam" id="PF02902">
    <property type="entry name" value="Peptidase_C48"/>
    <property type="match status" value="1"/>
</dbReference>
<dbReference type="OrthoDB" id="3253684at2759"/>
<evidence type="ECO:0000256" key="2">
    <source>
        <dbReference type="ARBA" id="ARBA00022670"/>
    </source>
</evidence>
<dbReference type="GO" id="GO:0019783">
    <property type="term" value="F:ubiquitin-like protein peptidase activity"/>
    <property type="evidence" value="ECO:0007669"/>
    <property type="project" value="UniProtKB-ARBA"/>
</dbReference>
<dbReference type="STRING" id="870435.A0A0C3P9B2"/>
<evidence type="ECO:0000256" key="1">
    <source>
        <dbReference type="ARBA" id="ARBA00005234"/>
    </source>
</evidence>
<dbReference type="SUPFAM" id="SSF54001">
    <property type="entry name" value="Cysteine proteinases"/>
    <property type="match status" value="1"/>
</dbReference>
<accession>A0A0C3P9B2</accession>
<dbReference type="InterPro" id="IPR040521">
    <property type="entry name" value="KDZ"/>
</dbReference>
<feature type="domain" description="Ubiquitin-like protease family profile" evidence="5">
    <location>
        <begin position="1010"/>
        <end position="1188"/>
    </location>
</feature>
<feature type="compositionally biased region" description="Basic residues" evidence="4">
    <location>
        <begin position="7"/>
        <end position="17"/>
    </location>
</feature>
<dbReference type="InParanoid" id="A0A0C3P9B2"/>
<feature type="region of interest" description="Disordered" evidence="4">
    <location>
        <begin position="951"/>
        <end position="978"/>
    </location>
</feature>
<dbReference type="Gene3D" id="3.40.395.10">
    <property type="entry name" value="Adenoviral Proteinase, Chain A"/>
    <property type="match status" value="1"/>
</dbReference>